<protein>
    <submittedName>
        <fullName evidence="8">Protein resC</fullName>
    </submittedName>
</protein>
<dbReference type="Pfam" id="PF01578">
    <property type="entry name" value="Cytochrom_C_asm"/>
    <property type="match status" value="2"/>
</dbReference>
<evidence type="ECO:0000256" key="3">
    <source>
        <dbReference type="ARBA" id="ARBA00022748"/>
    </source>
</evidence>
<evidence type="ECO:0000259" key="7">
    <source>
        <dbReference type="Pfam" id="PF01578"/>
    </source>
</evidence>
<feature type="transmembrane region" description="Helical" evidence="6">
    <location>
        <begin position="348"/>
        <end position="365"/>
    </location>
</feature>
<evidence type="ECO:0000256" key="4">
    <source>
        <dbReference type="ARBA" id="ARBA00022989"/>
    </source>
</evidence>
<evidence type="ECO:0000256" key="1">
    <source>
        <dbReference type="ARBA" id="ARBA00004141"/>
    </source>
</evidence>
<evidence type="ECO:0000256" key="2">
    <source>
        <dbReference type="ARBA" id="ARBA00022692"/>
    </source>
</evidence>
<gene>
    <name evidence="8" type="ordered locus">Bsph_2686</name>
</gene>
<feature type="transmembrane region" description="Helical" evidence="6">
    <location>
        <begin position="56"/>
        <end position="74"/>
    </location>
</feature>
<feature type="transmembrane region" description="Helical" evidence="6">
    <location>
        <begin position="268"/>
        <end position="286"/>
    </location>
</feature>
<feature type="transmembrane region" description="Helical" evidence="6">
    <location>
        <begin position="377"/>
        <end position="399"/>
    </location>
</feature>
<dbReference type="GO" id="GO:0020037">
    <property type="term" value="F:heme binding"/>
    <property type="evidence" value="ECO:0007669"/>
    <property type="project" value="InterPro"/>
</dbReference>
<feature type="transmembrane region" description="Helical" evidence="6">
    <location>
        <begin position="112"/>
        <end position="130"/>
    </location>
</feature>
<dbReference type="GO" id="GO:0017004">
    <property type="term" value="P:cytochrome complex assembly"/>
    <property type="evidence" value="ECO:0007669"/>
    <property type="project" value="UniProtKB-KW"/>
</dbReference>
<keyword evidence="2 6" id="KW-0812">Transmembrane</keyword>
<accession>B1HZC9</accession>
<dbReference type="InterPro" id="IPR017562">
    <property type="entry name" value="Cyt_c_biogenesis_CcsA"/>
</dbReference>
<feature type="transmembrane region" description="Helical" evidence="6">
    <location>
        <begin position="86"/>
        <end position="105"/>
    </location>
</feature>
<evidence type="ECO:0000256" key="5">
    <source>
        <dbReference type="ARBA" id="ARBA00023136"/>
    </source>
</evidence>
<dbReference type="EMBL" id="CP000817">
    <property type="protein sequence ID" value="ACA40226.1"/>
    <property type="molecule type" value="Genomic_DNA"/>
</dbReference>
<dbReference type="InterPro" id="IPR045062">
    <property type="entry name" value="Cyt_c_biogenesis_CcsA/CcmC"/>
</dbReference>
<evidence type="ECO:0000313" key="9">
    <source>
        <dbReference type="Proteomes" id="UP000002164"/>
    </source>
</evidence>
<dbReference type="HOGENOM" id="CLU_049710_2_0_9"/>
<feature type="transmembrane region" description="Helical" evidence="6">
    <location>
        <begin position="20"/>
        <end position="44"/>
    </location>
</feature>
<evidence type="ECO:0000256" key="6">
    <source>
        <dbReference type="SAM" id="Phobius"/>
    </source>
</evidence>
<comment type="subcellular location">
    <subcellularLocation>
        <location evidence="1">Membrane</location>
        <topology evidence="1">Multi-pass membrane protein</topology>
    </subcellularLocation>
</comment>
<feature type="domain" description="Cytochrome c assembly protein" evidence="7">
    <location>
        <begin position="84"/>
        <end position="195"/>
    </location>
</feature>
<dbReference type="PANTHER" id="PTHR30071">
    <property type="entry name" value="HEME EXPORTER PROTEIN C"/>
    <property type="match status" value="1"/>
</dbReference>
<feature type="domain" description="Cytochrome c assembly protein" evidence="7">
    <location>
        <begin position="272"/>
        <end position="400"/>
    </location>
</feature>
<dbReference type="NCBIfam" id="TIGR03144">
    <property type="entry name" value="cytochr_II_ccsB"/>
    <property type="match status" value="1"/>
</dbReference>
<dbReference type="KEGG" id="lsp:Bsph_2686"/>
<organism evidence="8 9">
    <name type="scientific">Lysinibacillus sphaericus (strain C3-41)</name>
    <dbReference type="NCBI Taxonomy" id="444177"/>
    <lineage>
        <taxon>Bacteria</taxon>
        <taxon>Bacillati</taxon>
        <taxon>Bacillota</taxon>
        <taxon>Bacilli</taxon>
        <taxon>Bacillales</taxon>
        <taxon>Bacillaceae</taxon>
        <taxon>Lysinibacillus</taxon>
    </lineage>
</organism>
<feature type="transmembrane region" description="Helical" evidence="6">
    <location>
        <begin position="150"/>
        <end position="174"/>
    </location>
</feature>
<feature type="transmembrane region" description="Helical" evidence="6">
    <location>
        <begin position="186"/>
        <end position="212"/>
    </location>
</feature>
<proteinExistence type="predicted"/>
<evidence type="ECO:0000313" key="8">
    <source>
        <dbReference type="EMBL" id="ACA40226.1"/>
    </source>
</evidence>
<dbReference type="InterPro" id="IPR002541">
    <property type="entry name" value="Cyt_c_assembly"/>
</dbReference>
<dbReference type="GO" id="GO:0005886">
    <property type="term" value="C:plasma membrane"/>
    <property type="evidence" value="ECO:0007669"/>
    <property type="project" value="TreeGrafter"/>
</dbReference>
<sequence>MEANSVLKDVGGIPLNQETLLAISSNALFFAFILLLIAIVPLGLAVKSKGKMFGQFGILLTSVAFVLQLVYFVVRWVAVEHAPVSNMYEFMTFFGIMLTGSYLIIHFLYKQLVVGLFTIPVSLIILGYGSVFAKEVSPLVPSLQSHWLTIHVMTVAFSSAILSVSFATGLIFLLKTLDVSKKSISTYSLEFVLYCLVVVIGFIGISTFFSLAADDVQVQFENAQGQSEKVIYSMKPLIVNKGAVTETGDAVGFIQMTNKIDAKKFNSIVWAFMIGTVLYAAIRLVTRKSVSAILKPWTSRVQPQLMDEISYRAVVIGFPLFALGGLLFAMIWAQIAWSRYWGWDPKEVWALITFLFYAAFLHFRLSKGWEGEKTAWLAIIGFGIIVFNQVFVNLVIAGLHSYA</sequence>
<dbReference type="PANTHER" id="PTHR30071:SF1">
    <property type="entry name" value="CYTOCHROME B_B6 PROTEIN-RELATED"/>
    <property type="match status" value="1"/>
</dbReference>
<name>B1HZC9_LYSSC</name>
<dbReference type="AlphaFoldDB" id="B1HZC9"/>
<reference evidence="8 9" key="1">
    <citation type="journal article" date="2008" name="J. Bacteriol.">
        <title>Complete genome sequence of the mosquitocidal bacterium Bacillus sphaericus C3-41 and comparison with those of closely related Bacillus species.</title>
        <authorList>
            <person name="Hu X."/>
            <person name="Fan W."/>
            <person name="Han B."/>
            <person name="Liu H."/>
            <person name="Zheng D."/>
            <person name="Li Q."/>
            <person name="Dong W."/>
            <person name="Yan J."/>
            <person name="Gao M."/>
            <person name="Berry C."/>
            <person name="Yuan Z."/>
        </authorList>
    </citation>
    <scope>NUCLEOTIDE SEQUENCE [LARGE SCALE GENOMIC DNA]</scope>
    <source>
        <strain evidence="8 9">C3-41</strain>
    </source>
</reference>
<dbReference type="Proteomes" id="UP000002164">
    <property type="component" value="Chromosome"/>
</dbReference>
<feature type="transmembrane region" description="Helical" evidence="6">
    <location>
        <begin position="313"/>
        <end position="336"/>
    </location>
</feature>
<dbReference type="EnsemblBacteria" id="ACA40226">
    <property type="protein sequence ID" value="ACA40226"/>
    <property type="gene ID" value="Bsph_2686"/>
</dbReference>
<keyword evidence="4 6" id="KW-1133">Transmembrane helix</keyword>
<keyword evidence="3" id="KW-0201">Cytochrome c-type biogenesis</keyword>
<keyword evidence="5 6" id="KW-0472">Membrane</keyword>